<evidence type="ECO:0000313" key="4">
    <source>
        <dbReference type="EMBL" id="ERN01822.1"/>
    </source>
</evidence>
<organism evidence="4 5">
    <name type="scientific">Amborella trichopoda</name>
    <dbReference type="NCBI Taxonomy" id="13333"/>
    <lineage>
        <taxon>Eukaryota</taxon>
        <taxon>Viridiplantae</taxon>
        <taxon>Streptophyta</taxon>
        <taxon>Embryophyta</taxon>
        <taxon>Tracheophyta</taxon>
        <taxon>Spermatophyta</taxon>
        <taxon>Magnoliopsida</taxon>
        <taxon>Amborellales</taxon>
        <taxon>Amborellaceae</taxon>
        <taxon>Amborella</taxon>
    </lineage>
</organism>
<dbReference type="Gramene" id="ERN01822">
    <property type="protein sequence ID" value="ERN01822"/>
    <property type="gene ID" value="AMTR_s00089p00059440"/>
</dbReference>
<sequence length="133" mass="14825">MIPGIVSTTVEAISVLIWRSISKDGQPSALAHIVNIHQALEPSLLEASFENVVLGTFAEDCSGSGSGSGNGENEELMRVAIHSVDKEYVKNARGRPMGLVDSMARMRELWRDGIRRAYELVRFPLYEDDFEWE</sequence>
<evidence type="ECO:0000256" key="2">
    <source>
        <dbReference type="ARBA" id="ARBA00022679"/>
    </source>
</evidence>
<dbReference type="HOGENOM" id="CLU_1909493_0_0_1"/>
<comment type="similarity">
    <text evidence="1">Belongs to the plant acyltransferase family.</text>
</comment>
<keyword evidence="5" id="KW-1185">Reference proteome</keyword>
<dbReference type="GO" id="GO:0016746">
    <property type="term" value="F:acyltransferase activity"/>
    <property type="evidence" value="ECO:0007669"/>
    <property type="project" value="UniProtKB-KW"/>
</dbReference>
<proteinExistence type="inferred from homology"/>
<dbReference type="PANTHER" id="PTHR31623:SF17">
    <property type="entry name" value="F21J9.9"/>
    <property type="match status" value="1"/>
</dbReference>
<gene>
    <name evidence="4" type="ORF">AMTR_s00089p00059440</name>
</gene>
<dbReference type="Proteomes" id="UP000017836">
    <property type="component" value="Unassembled WGS sequence"/>
</dbReference>
<protein>
    <submittedName>
        <fullName evidence="4">Uncharacterized protein</fullName>
    </submittedName>
</protein>
<reference evidence="5" key="1">
    <citation type="journal article" date="2013" name="Science">
        <title>The Amborella genome and the evolution of flowering plants.</title>
        <authorList>
            <consortium name="Amborella Genome Project"/>
        </authorList>
    </citation>
    <scope>NUCLEOTIDE SEQUENCE [LARGE SCALE GENOMIC DNA]</scope>
</reference>
<evidence type="ECO:0000256" key="1">
    <source>
        <dbReference type="ARBA" id="ARBA00009861"/>
    </source>
</evidence>
<dbReference type="AlphaFoldDB" id="W1NW10"/>
<evidence type="ECO:0000256" key="3">
    <source>
        <dbReference type="ARBA" id="ARBA00023315"/>
    </source>
</evidence>
<evidence type="ECO:0000313" key="5">
    <source>
        <dbReference type="Proteomes" id="UP000017836"/>
    </source>
</evidence>
<dbReference type="PANTHER" id="PTHR31623">
    <property type="entry name" value="F21J9.9"/>
    <property type="match status" value="1"/>
</dbReference>
<dbReference type="EMBL" id="KI394680">
    <property type="protein sequence ID" value="ERN01822.1"/>
    <property type="molecule type" value="Genomic_DNA"/>
</dbReference>
<dbReference type="InterPro" id="IPR023213">
    <property type="entry name" value="CAT-like_dom_sf"/>
</dbReference>
<keyword evidence="2" id="KW-0808">Transferase</keyword>
<name>W1NW10_AMBTC</name>
<keyword evidence="3" id="KW-0012">Acyltransferase</keyword>
<accession>W1NW10</accession>
<dbReference type="Gene3D" id="3.30.559.10">
    <property type="entry name" value="Chloramphenicol acetyltransferase-like domain"/>
    <property type="match status" value="1"/>
</dbReference>